<dbReference type="STRING" id="1300222.I532_24909"/>
<dbReference type="InterPro" id="IPR041569">
    <property type="entry name" value="AAA_lid_3"/>
</dbReference>
<dbReference type="Pfam" id="PF00004">
    <property type="entry name" value="AAA"/>
    <property type="match status" value="1"/>
</dbReference>
<evidence type="ECO:0000256" key="4">
    <source>
        <dbReference type="RuleBase" id="RU003651"/>
    </source>
</evidence>
<dbReference type="AlphaFoldDB" id="M8D9K2"/>
<dbReference type="Gene3D" id="3.40.50.300">
    <property type="entry name" value="P-loop containing nucleotide triphosphate hydrolases"/>
    <property type="match status" value="1"/>
</dbReference>
<evidence type="ECO:0000256" key="3">
    <source>
        <dbReference type="ARBA" id="ARBA00023054"/>
    </source>
</evidence>
<dbReference type="PANTHER" id="PTHR23077:SF171">
    <property type="entry name" value="NUCLEAR VALOSIN-CONTAINING PROTEIN-LIKE"/>
    <property type="match status" value="1"/>
</dbReference>
<evidence type="ECO:0000256" key="1">
    <source>
        <dbReference type="ARBA" id="ARBA00022741"/>
    </source>
</evidence>
<dbReference type="GO" id="GO:0051301">
    <property type="term" value="P:cell division"/>
    <property type="evidence" value="ECO:0007669"/>
    <property type="project" value="UniProtKB-KW"/>
</dbReference>
<name>M8D9K2_9BACL</name>
<accession>M8D9K2</accession>
<dbReference type="PANTHER" id="PTHR23077">
    <property type="entry name" value="AAA-FAMILY ATPASE"/>
    <property type="match status" value="1"/>
</dbReference>
<comment type="caution">
    <text evidence="7">The sequence shown here is derived from an EMBL/GenBank/DDBJ whole genome shotgun (WGS) entry which is preliminary data.</text>
</comment>
<keyword evidence="2 4" id="KW-0067">ATP-binding</keyword>
<evidence type="ECO:0000256" key="5">
    <source>
        <dbReference type="SAM" id="MobiDB-lite"/>
    </source>
</evidence>
<dbReference type="EMBL" id="APBN01000025">
    <property type="protein sequence ID" value="EMT49977.1"/>
    <property type="molecule type" value="Genomic_DNA"/>
</dbReference>
<protein>
    <submittedName>
        <fullName evidence="7">Cell division cycle protein 48-like protein</fullName>
    </submittedName>
</protein>
<keyword evidence="7" id="KW-0131">Cell cycle</keyword>
<dbReference type="InterPro" id="IPR027417">
    <property type="entry name" value="P-loop_NTPase"/>
</dbReference>
<feature type="domain" description="AAA+ ATPase" evidence="6">
    <location>
        <begin position="242"/>
        <end position="379"/>
    </location>
</feature>
<keyword evidence="8" id="KW-1185">Reference proteome</keyword>
<dbReference type="GO" id="GO:0016887">
    <property type="term" value="F:ATP hydrolysis activity"/>
    <property type="evidence" value="ECO:0007669"/>
    <property type="project" value="InterPro"/>
</dbReference>
<dbReference type="InterPro" id="IPR003593">
    <property type="entry name" value="AAA+_ATPase"/>
</dbReference>
<feature type="region of interest" description="Disordered" evidence="5">
    <location>
        <begin position="116"/>
        <end position="188"/>
    </location>
</feature>
<dbReference type="SMART" id="SM00382">
    <property type="entry name" value="AAA"/>
    <property type="match status" value="1"/>
</dbReference>
<dbReference type="FunFam" id="3.40.50.300:FF:001025">
    <property type="entry name" value="ATPase family, AAA domain-containing 2B"/>
    <property type="match status" value="1"/>
</dbReference>
<keyword evidence="7" id="KW-0132">Cell division</keyword>
<sequence>MNGGEHALEKIQWLRQMAAKHPEDAQTHFWLGKELAENGLWLEAISSYSAGLTYCENEELRNDFIRELSLATQQLQQQATGSAAAPAVQKNSSAASATGMSNVAPLAKGMETENIGEKNEAPPQETDHKRDGRNHSLQNDFGEDDEKYDEADDDNSDYEDDRYAGSQGTGAGRQNHSYKVKNHPGLKIIDGGQREKKEELPTLNKVTFEDVAGLHELKKTIRLRIISPFFNQGLFSKFRKKVGGGVLLYGPPGCGKTFVARATAGECKATFVPVHITDILDPYIGVSEQNLKAMFDKARHHKPSIMFFDEIDTIGYNRSKSSSNYMRGVIDTFLSEMEGIDTSTDQVLIIGATNLPWDVDNALKRPGRFDRLIFVAPPDLEAREQMFTLKLHGRFAKGIDPHWLAKHTEFFSGADIENVCERAAELVLEEILETGVERPIMMKDLETVLSEVKPTTLDWLRTAKNYVKYSNHSGLYNDIEAYLRKFGRQI</sequence>
<evidence type="ECO:0000313" key="7">
    <source>
        <dbReference type="EMBL" id="EMT49977.1"/>
    </source>
</evidence>
<feature type="compositionally biased region" description="Acidic residues" evidence="5">
    <location>
        <begin position="141"/>
        <end position="160"/>
    </location>
</feature>
<evidence type="ECO:0000256" key="2">
    <source>
        <dbReference type="ARBA" id="ARBA00022840"/>
    </source>
</evidence>
<gene>
    <name evidence="7" type="ORF">I532_24909</name>
</gene>
<dbReference type="Pfam" id="PF17862">
    <property type="entry name" value="AAA_lid_3"/>
    <property type="match status" value="1"/>
</dbReference>
<dbReference type="SUPFAM" id="SSF52540">
    <property type="entry name" value="P-loop containing nucleoside triphosphate hydrolases"/>
    <property type="match status" value="1"/>
</dbReference>
<dbReference type="InterPro" id="IPR003960">
    <property type="entry name" value="ATPase_AAA_CS"/>
</dbReference>
<organism evidence="7 8">
    <name type="scientific">Brevibacillus borstelensis AK1</name>
    <dbReference type="NCBI Taxonomy" id="1300222"/>
    <lineage>
        <taxon>Bacteria</taxon>
        <taxon>Bacillati</taxon>
        <taxon>Bacillota</taxon>
        <taxon>Bacilli</taxon>
        <taxon>Bacillales</taxon>
        <taxon>Paenibacillaceae</taxon>
        <taxon>Brevibacillus</taxon>
    </lineage>
</organism>
<dbReference type="PATRIC" id="fig|1300222.3.peg.5226"/>
<dbReference type="InterPro" id="IPR050168">
    <property type="entry name" value="AAA_ATPase_domain"/>
</dbReference>
<keyword evidence="1 4" id="KW-0547">Nucleotide-binding</keyword>
<comment type="similarity">
    <text evidence="4">Belongs to the AAA ATPase family.</text>
</comment>
<dbReference type="Proteomes" id="UP000012081">
    <property type="component" value="Unassembled WGS sequence"/>
</dbReference>
<evidence type="ECO:0000313" key="8">
    <source>
        <dbReference type="Proteomes" id="UP000012081"/>
    </source>
</evidence>
<dbReference type="RefSeq" id="WP_003393168.1">
    <property type="nucleotide sequence ID" value="NZ_APBN01000025.1"/>
</dbReference>
<evidence type="ECO:0000259" key="6">
    <source>
        <dbReference type="SMART" id="SM00382"/>
    </source>
</evidence>
<dbReference type="PROSITE" id="PS00674">
    <property type="entry name" value="AAA"/>
    <property type="match status" value="1"/>
</dbReference>
<feature type="compositionally biased region" description="Basic and acidic residues" evidence="5">
    <location>
        <begin position="116"/>
        <end position="134"/>
    </location>
</feature>
<keyword evidence="3" id="KW-0175">Coiled coil</keyword>
<dbReference type="Gene3D" id="1.10.8.60">
    <property type="match status" value="1"/>
</dbReference>
<reference evidence="7 8" key="1">
    <citation type="submission" date="2013-03" db="EMBL/GenBank/DDBJ databases">
        <title>Assembly of a new bacterial strain Brevibacillus borstelensis AK1.</title>
        <authorList>
            <person name="Rajan I."/>
            <person name="PoliReddy D."/>
            <person name="Sugumar T."/>
            <person name="Rathinam K."/>
            <person name="Alqarawi S."/>
            <person name="Khalil A.B."/>
            <person name="Sivakumar N."/>
        </authorList>
    </citation>
    <scope>NUCLEOTIDE SEQUENCE [LARGE SCALE GENOMIC DNA]</scope>
    <source>
        <strain evidence="7 8">AK1</strain>
    </source>
</reference>
<dbReference type="InterPro" id="IPR003959">
    <property type="entry name" value="ATPase_AAA_core"/>
</dbReference>
<proteinExistence type="inferred from homology"/>
<dbReference type="GO" id="GO:0005524">
    <property type="term" value="F:ATP binding"/>
    <property type="evidence" value="ECO:0007669"/>
    <property type="project" value="UniProtKB-KW"/>
</dbReference>